<gene>
    <name evidence="2" type="primary">mpnS</name>
    <name evidence="2" type="ORF">NMSP_0151</name>
</gene>
<dbReference type="KEGG" id="nct:NMSP_0151"/>
<evidence type="ECO:0000313" key="3">
    <source>
        <dbReference type="Proteomes" id="UP000249949"/>
    </source>
</evidence>
<keyword evidence="3" id="KW-1185">Reference proteome</keyword>
<feature type="domain" description="HTH cro/C1-type" evidence="1">
    <location>
        <begin position="242"/>
        <end position="297"/>
    </location>
</feature>
<dbReference type="GeneID" id="32900653"/>
<keyword evidence="2" id="KW-0560">Oxidoreductase</keyword>
<dbReference type="EC" id="1.13.11.73" evidence="2"/>
<dbReference type="Proteomes" id="UP000249949">
    <property type="component" value="Chromosome"/>
</dbReference>
<dbReference type="InterPro" id="IPR010982">
    <property type="entry name" value="Lambda_DNA-bd_dom_sf"/>
</dbReference>
<accession>A0A2Z2HHY8</accession>
<dbReference type="Gene3D" id="1.10.260.40">
    <property type="entry name" value="lambda repressor-like DNA-binding domains"/>
    <property type="match status" value="1"/>
</dbReference>
<dbReference type="PROSITE" id="PS50943">
    <property type="entry name" value="HTH_CROC1"/>
    <property type="match status" value="1"/>
</dbReference>
<dbReference type="SUPFAM" id="SSF47413">
    <property type="entry name" value="lambda repressor-like DNA-binding domains"/>
    <property type="match status" value="1"/>
</dbReference>
<dbReference type="GO" id="GO:0003677">
    <property type="term" value="F:DNA binding"/>
    <property type="evidence" value="ECO:0007669"/>
    <property type="project" value="InterPro"/>
</dbReference>
<sequence>MENSSNNLKRSGYNFLSLLNDIKRRPEDAANELGVEIEEINAIIEGRKEISFELILKAISIWPVNPRDFFLINDDCPNGVKIMRSKESIQSSRIMDRGGFPYYEYRDTAMSSVSLFRPEWIEELCYVDNNDAENTKVQWNKGHFMHQFTYFIGDVNYYYIGEDNQKKVFVTKTGDSVYGTPFRPHTFTTRINAEKNGLILALTYGNKIAADTQQELSAIGPELGIQYHLDFETIEKAFSSILKFSIDAASISIEELSNRTGIEESRINEFLIGTFPVPGFDTIQNLAKALSINSRDLLPPDIIEDKILPKTFTDSKRWYYPSDSKAYEMIELSQSRNLPFSKSLEINILEESNDILDLKVGLHQWLYNIGKSPIRLNWKLGEKIYQENILPNDSVYIKPFVEHSMRGSGKLMVLRIGGRMTGDAQREFSNLSKHDAHRAINETQMWFDAKTEH</sequence>
<name>A0A2Z2HHY8_9ARCH</name>
<dbReference type="Gene3D" id="2.60.120.10">
    <property type="entry name" value="Jelly Rolls"/>
    <property type="match status" value="2"/>
</dbReference>
<dbReference type="GO" id="GO:0016491">
    <property type="term" value="F:oxidoreductase activity"/>
    <property type="evidence" value="ECO:0007669"/>
    <property type="project" value="UniProtKB-KW"/>
</dbReference>
<evidence type="ECO:0000313" key="2">
    <source>
        <dbReference type="EMBL" id="ARS63783.1"/>
    </source>
</evidence>
<dbReference type="InterPro" id="IPR014710">
    <property type="entry name" value="RmlC-like_jellyroll"/>
</dbReference>
<evidence type="ECO:0000259" key="1">
    <source>
        <dbReference type="PROSITE" id="PS50943"/>
    </source>
</evidence>
<dbReference type="Pfam" id="PF13443">
    <property type="entry name" value="HTH_26"/>
    <property type="match status" value="1"/>
</dbReference>
<reference evidence="2 3" key="1">
    <citation type="journal article" date="2017" name="Environ. Microbiol.">
        <title>Genome and epigenome of a novel marine Thaumarchaeota strain suggest viral infection, phosphorothioation DNA modification and multiple restriction systems.</title>
        <authorList>
            <person name="Ahlgren N.A."/>
            <person name="Chen Y."/>
            <person name="Needham D.M."/>
            <person name="Parada A.E."/>
            <person name="Sachdeva R."/>
            <person name="Trinh V."/>
            <person name="Chen T."/>
            <person name="Fuhrman J.A."/>
        </authorList>
    </citation>
    <scope>NUCLEOTIDE SEQUENCE [LARGE SCALE GENOMIC DNA]</scope>
    <source>
        <strain evidence="2 3">SPOT01</strain>
    </source>
</reference>
<dbReference type="AlphaFoldDB" id="A0A2Z2HHY8"/>
<dbReference type="OrthoDB" id="3125at2157"/>
<dbReference type="RefSeq" id="WP_086907011.1">
    <property type="nucleotide sequence ID" value="NZ_CP021324.1"/>
</dbReference>
<protein>
    <submittedName>
        <fullName evidence="2">Methylphosphonate synthase</fullName>
        <ecNumber evidence="2">1.13.11.73</ecNumber>
    </submittedName>
</protein>
<dbReference type="InterPro" id="IPR001387">
    <property type="entry name" value="Cro/C1-type_HTH"/>
</dbReference>
<dbReference type="EMBL" id="CP021324">
    <property type="protein sequence ID" value="ARS63783.1"/>
    <property type="molecule type" value="Genomic_DNA"/>
</dbReference>
<dbReference type="CDD" id="cd00093">
    <property type="entry name" value="HTH_XRE"/>
    <property type="match status" value="1"/>
</dbReference>
<proteinExistence type="predicted"/>
<organism evidence="2 3">
    <name type="scientific">Candidatus Nitrosomarinus catalinensis</name>
    <dbReference type="NCBI Taxonomy" id="1898749"/>
    <lineage>
        <taxon>Archaea</taxon>
        <taxon>Nitrososphaerota</taxon>
        <taxon>Nitrososphaeria</taxon>
        <taxon>Nitrosopumilales</taxon>
        <taxon>Nitrosopumilaceae</taxon>
        <taxon>Candidatus Nitrosomarinus</taxon>
    </lineage>
</organism>